<dbReference type="CDD" id="cd10440">
    <property type="entry name" value="GIY-YIG_COG3680"/>
    <property type="match status" value="1"/>
</dbReference>
<name>A0A1I3X537_9RHOB</name>
<dbReference type="OrthoDB" id="7594329at2"/>
<evidence type="ECO:0000313" key="1">
    <source>
        <dbReference type="EMBL" id="SFK14713.1"/>
    </source>
</evidence>
<dbReference type="Proteomes" id="UP000183299">
    <property type="component" value="Unassembled WGS sequence"/>
</dbReference>
<keyword evidence="2" id="KW-1185">Reference proteome</keyword>
<protein>
    <recommendedName>
        <fullName evidence="3">GIY-YIG domain-containing protein</fullName>
    </recommendedName>
</protein>
<dbReference type="AlphaFoldDB" id="A0A1I3X537"/>
<organism evidence="1 2">
    <name type="scientific">Celeribacter halophilus</name>
    <dbReference type="NCBI Taxonomy" id="576117"/>
    <lineage>
        <taxon>Bacteria</taxon>
        <taxon>Pseudomonadati</taxon>
        <taxon>Pseudomonadota</taxon>
        <taxon>Alphaproteobacteria</taxon>
        <taxon>Rhodobacterales</taxon>
        <taxon>Roseobacteraceae</taxon>
        <taxon>Celeribacter</taxon>
    </lineage>
</organism>
<dbReference type="RefSeq" id="WP_066598921.1">
    <property type="nucleotide sequence ID" value="NZ_FORY01000040.1"/>
</dbReference>
<evidence type="ECO:0000313" key="2">
    <source>
        <dbReference type="Proteomes" id="UP000183299"/>
    </source>
</evidence>
<evidence type="ECO:0008006" key="3">
    <source>
        <dbReference type="Google" id="ProtNLM"/>
    </source>
</evidence>
<dbReference type="EMBL" id="FORY01000040">
    <property type="protein sequence ID" value="SFK14713.1"/>
    <property type="molecule type" value="Genomic_DNA"/>
</dbReference>
<gene>
    <name evidence="1" type="ORF">SAMN04488138_1406</name>
</gene>
<dbReference type="STRING" id="576117.SAMN04488138_1406"/>
<sequence>MQISYVPCRDFYVYLHKKPDGEVFYVGKGRGVRAYDHDPRNKAWKQIVDECGDYVVEIARAGLLDDEARKLEAIMIKKYGRVVDGGTLTNSREVDDAFHWRKYYVTENLAEIQAEIDAMIKSEWNDIPGDLTEYPKGMPVAPFRLHHSGIIVDAAGREVCHPVDGEWEDDLSVASMICEHMNRAASASK</sequence>
<dbReference type="GeneID" id="98667072"/>
<accession>A0A1I3X537</accession>
<reference evidence="1 2" key="1">
    <citation type="submission" date="2016-10" db="EMBL/GenBank/DDBJ databases">
        <authorList>
            <person name="de Groot N.N."/>
        </authorList>
    </citation>
    <scope>NUCLEOTIDE SEQUENCE [LARGE SCALE GENOMIC DNA]</scope>
    <source>
        <strain evidence="1 2">CGMCC 1.8891</strain>
    </source>
</reference>
<proteinExistence type="predicted"/>